<organism evidence="1">
    <name type="scientific">Myoviridae sp. ctzRR1</name>
    <dbReference type="NCBI Taxonomy" id="2826720"/>
    <lineage>
        <taxon>Viruses</taxon>
        <taxon>Duplodnaviria</taxon>
        <taxon>Heunggongvirae</taxon>
        <taxon>Uroviricota</taxon>
        <taxon>Caudoviricetes</taxon>
    </lineage>
</organism>
<proteinExistence type="predicted"/>
<protein>
    <recommendedName>
        <fullName evidence="2">DUF1018 domain-containing protein</fullName>
    </recommendedName>
</protein>
<evidence type="ECO:0000313" key="1">
    <source>
        <dbReference type="EMBL" id="DAD93781.1"/>
    </source>
</evidence>
<name>A0A8S5NG19_9CAUD</name>
<sequence length="163" mass="18106">MTMAKENKTMDQIHRGLLKKFHTLCSVLGLSEDQKSTLLQSWGVESSRDLSQHQLIDICAKLSEQVNHKDGTASLDKLRKQLIAAIGCWLRETSQEQNISKIKGIACRASGYSDFNKIPRERLRNLIAAFNNKTKDIKNVDALTGALLMQTLGGGKVTNPVLN</sequence>
<dbReference type="EMBL" id="BK015166">
    <property type="protein sequence ID" value="DAD93781.1"/>
    <property type="molecule type" value="Genomic_DNA"/>
</dbReference>
<reference evidence="1" key="1">
    <citation type="journal article" date="2021" name="Proc. Natl. Acad. Sci. U.S.A.">
        <title>A Catalog of Tens of Thousands of Viruses from Human Metagenomes Reveals Hidden Associations with Chronic Diseases.</title>
        <authorList>
            <person name="Tisza M.J."/>
            <person name="Buck C.B."/>
        </authorList>
    </citation>
    <scope>NUCLEOTIDE SEQUENCE</scope>
    <source>
        <strain evidence="1">CtzRR1</strain>
    </source>
</reference>
<evidence type="ECO:0008006" key="2">
    <source>
        <dbReference type="Google" id="ProtNLM"/>
    </source>
</evidence>
<accession>A0A8S5NG19</accession>